<evidence type="ECO:0000313" key="2">
    <source>
        <dbReference type="Proteomes" id="UP000078046"/>
    </source>
</evidence>
<sequence length="72" mass="8344">MGDIAHKNVDSLPRYGEMLIKKEIKNNHPGPGNYNIKREFSSNDPKKMQLYGENDRPPFGRQTKRFNNLINA</sequence>
<organism evidence="1 2">
    <name type="scientific">Intoshia linei</name>
    <dbReference type="NCBI Taxonomy" id="1819745"/>
    <lineage>
        <taxon>Eukaryota</taxon>
        <taxon>Metazoa</taxon>
        <taxon>Spiralia</taxon>
        <taxon>Lophotrochozoa</taxon>
        <taxon>Mesozoa</taxon>
        <taxon>Orthonectida</taxon>
        <taxon>Rhopaluridae</taxon>
        <taxon>Intoshia</taxon>
    </lineage>
</organism>
<evidence type="ECO:0000313" key="1">
    <source>
        <dbReference type="EMBL" id="OAF63594.1"/>
    </source>
</evidence>
<name>A0A177AQQ8_9BILA</name>
<comment type="caution">
    <text evidence="1">The sequence shown here is derived from an EMBL/GenBank/DDBJ whole genome shotgun (WGS) entry which is preliminary data.</text>
</comment>
<gene>
    <name evidence="1" type="ORF">A3Q56_08697</name>
</gene>
<accession>A0A177AQQ8</accession>
<proteinExistence type="predicted"/>
<dbReference type="EMBL" id="LWCA01003069">
    <property type="protein sequence ID" value="OAF63594.1"/>
    <property type="molecule type" value="Genomic_DNA"/>
</dbReference>
<dbReference type="Proteomes" id="UP000078046">
    <property type="component" value="Unassembled WGS sequence"/>
</dbReference>
<feature type="non-terminal residue" evidence="1">
    <location>
        <position position="72"/>
    </location>
</feature>
<keyword evidence="2" id="KW-1185">Reference proteome</keyword>
<protein>
    <submittedName>
        <fullName evidence="1">Uncharacterized protein</fullName>
    </submittedName>
</protein>
<dbReference type="OrthoDB" id="406368at2759"/>
<dbReference type="AlphaFoldDB" id="A0A177AQQ8"/>
<reference evidence="1 2" key="1">
    <citation type="submission" date="2016-04" db="EMBL/GenBank/DDBJ databases">
        <title>The genome of Intoshia linei affirms orthonectids as highly simplified spiralians.</title>
        <authorList>
            <person name="Mikhailov K.V."/>
            <person name="Slusarev G.S."/>
            <person name="Nikitin M.A."/>
            <person name="Logacheva M.D."/>
            <person name="Penin A."/>
            <person name="Aleoshin V."/>
            <person name="Panchin Y.V."/>
        </authorList>
    </citation>
    <scope>NUCLEOTIDE SEQUENCE [LARGE SCALE GENOMIC DNA]</scope>
    <source>
        <strain evidence="1">Intl2013</strain>
        <tissue evidence="1">Whole animal</tissue>
    </source>
</reference>